<evidence type="ECO:0000313" key="3">
    <source>
        <dbReference type="Proteomes" id="UP000031599"/>
    </source>
</evidence>
<dbReference type="AlphaFoldDB" id="A0A0C2D006"/>
<dbReference type="GO" id="GO:0042910">
    <property type="term" value="F:xenobiotic transmembrane transporter activity"/>
    <property type="evidence" value="ECO:0007669"/>
    <property type="project" value="TreeGrafter"/>
</dbReference>
<name>A0A0C2D006_9BACT</name>
<gene>
    <name evidence="2" type="ORF">DB30_05890</name>
</gene>
<sequence length="237" mass="25091">MAVAVAAPGVSATDVEHLIVSPIEAAIIGVPGVSHVTSEAREGHARVELQFTRGTAEAGRMAVVEALAELRSSLPPDIDGPVVLPPAGPSSIELRWSLSSDDIDLATLTKLHDRLVKHSFGVPGVSSVQACALRRRIVIELDPRSMLALDISGSEVEAGLHRSLLGRPELRQATADIESLRSTMVAAATSLAIMAYRKLGGERPRCRPRTAATSTRANTSKHCSAGAERPAVHERVR</sequence>
<dbReference type="Gene3D" id="3.30.70.1430">
    <property type="entry name" value="Multidrug efflux transporter AcrB pore domain"/>
    <property type="match status" value="1"/>
</dbReference>
<comment type="caution">
    <text evidence="2">The sequence shown here is derived from an EMBL/GenBank/DDBJ whole genome shotgun (WGS) entry which is preliminary data.</text>
</comment>
<dbReference type="EMBL" id="JMCC02000059">
    <property type="protein sequence ID" value="KIG15190.1"/>
    <property type="molecule type" value="Genomic_DNA"/>
</dbReference>
<protein>
    <submittedName>
        <fullName evidence="2">RND multidrug efflux transporter</fullName>
    </submittedName>
</protein>
<organism evidence="2 3">
    <name type="scientific">Enhygromyxa salina</name>
    <dbReference type="NCBI Taxonomy" id="215803"/>
    <lineage>
        <taxon>Bacteria</taxon>
        <taxon>Pseudomonadati</taxon>
        <taxon>Myxococcota</taxon>
        <taxon>Polyangia</taxon>
        <taxon>Nannocystales</taxon>
        <taxon>Nannocystaceae</taxon>
        <taxon>Enhygromyxa</taxon>
    </lineage>
</organism>
<feature type="region of interest" description="Disordered" evidence="1">
    <location>
        <begin position="204"/>
        <end position="237"/>
    </location>
</feature>
<dbReference type="Pfam" id="PF00873">
    <property type="entry name" value="ACR_tran"/>
    <property type="match status" value="1"/>
</dbReference>
<accession>A0A0C2D006</accession>
<dbReference type="InterPro" id="IPR001036">
    <property type="entry name" value="Acrflvin-R"/>
</dbReference>
<reference evidence="2 3" key="1">
    <citation type="submission" date="2014-12" db="EMBL/GenBank/DDBJ databases">
        <title>Genome assembly of Enhygromyxa salina DSM 15201.</title>
        <authorList>
            <person name="Sharma G."/>
            <person name="Subramanian S."/>
        </authorList>
    </citation>
    <scope>NUCLEOTIDE SEQUENCE [LARGE SCALE GENOMIC DNA]</scope>
    <source>
        <strain evidence="2 3">DSM 15201</strain>
    </source>
</reference>
<evidence type="ECO:0000256" key="1">
    <source>
        <dbReference type="SAM" id="MobiDB-lite"/>
    </source>
</evidence>
<dbReference type="PANTHER" id="PTHR32063">
    <property type="match status" value="1"/>
</dbReference>
<dbReference type="SUPFAM" id="SSF82693">
    <property type="entry name" value="Multidrug efflux transporter AcrB pore domain, PN1, PN2, PC1 and PC2 subdomains"/>
    <property type="match status" value="1"/>
</dbReference>
<dbReference type="RefSeq" id="WP_052552253.1">
    <property type="nucleotide sequence ID" value="NZ_JMCC02000059.1"/>
</dbReference>
<dbReference type="Gene3D" id="3.30.70.1320">
    <property type="entry name" value="Multidrug efflux transporter AcrB pore domain like"/>
    <property type="match status" value="1"/>
</dbReference>
<dbReference type="InterPro" id="IPR027463">
    <property type="entry name" value="AcrB_DN_DC_subdom"/>
</dbReference>
<dbReference type="Gene3D" id="3.30.2090.10">
    <property type="entry name" value="Multidrug efflux transporter AcrB TolC docking domain, DN and DC subdomains"/>
    <property type="match status" value="1"/>
</dbReference>
<evidence type="ECO:0000313" key="2">
    <source>
        <dbReference type="EMBL" id="KIG15190.1"/>
    </source>
</evidence>
<dbReference type="Proteomes" id="UP000031599">
    <property type="component" value="Unassembled WGS sequence"/>
</dbReference>
<dbReference type="GO" id="GO:0005886">
    <property type="term" value="C:plasma membrane"/>
    <property type="evidence" value="ECO:0007669"/>
    <property type="project" value="TreeGrafter"/>
</dbReference>
<dbReference type="PANTHER" id="PTHR32063:SF24">
    <property type="entry name" value="CATION EFFLUX SYSTEM (ACRB_ACRD_ACRF FAMILY)"/>
    <property type="match status" value="1"/>
</dbReference>
<proteinExistence type="predicted"/>